<dbReference type="RefSeq" id="WP_006265256.1">
    <property type="nucleotide sequence ID" value="NZ_BCMQ01000003.1"/>
</dbReference>
<proteinExistence type="predicted"/>
<dbReference type="EMBL" id="CP013690">
    <property type="protein sequence ID" value="ALU27230.1"/>
    <property type="molecule type" value="Genomic_DNA"/>
</dbReference>
<accession>A0A0S7E6S3</accession>
<protein>
    <submittedName>
        <fullName evidence="1">Uncharacterized protein</fullName>
    </submittedName>
</protein>
<organism evidence="1 2">
    <name type="scientific">Myroides odoratimimus</name>
    <dbReference type="NCBI Taxonomy" id="76832"/>
    <lineage>
        <taxon>Bacteria</taxon>
        <taxon>Pseudomonadati</taxon>
        <taxon>Bacteroidota</taxon>
        <taxon>Flavobacteriia</taxon>
        <taxon>Flavobacteriales</taxon>
        <taxon>Flavobacteriaceae</taxon>
        <taxon>Myroides</taxon>
    </lineage>
</organism>
<dbReference type="Pfam" id="PF11042">
    <property type="entry name" value="DUF2750"/>
    <property type="match status" value="1"/>
</dbReference>
<sequence length="145" mass="16960">MLKDTATLEAKYKRFLKRICETEIIYALKEPRGFAFLYSNDFEDEEGEEALLLCFWSANAYANACRQEGWANHEIVEIPLDLFLKNWAIGMKRDSNYAGIECDSNLFCIEKDPIRLALDILDELVNQEKLEGFVEYTKMYNEYLS</sequence>
<dbReference type="KEGG" id="mod:AS202_14125"/>
<reference evidence="1 2" key="1">
    <citation type="journal article" date="2016" name="J. Zhejiang Univ. Sci. B">
        <title>Antibiotic resistance mechanisms of Myroides sp.</title>
        <authorList>
            <person name="Hu S."/>
            <person name="Yuan S."/>
            <person name="Qu H."/>
            <person name="Jiang T."/>
            <person name="Zhou Y."/>
            <person name="Wang M."/>
            <person name="Ming D."/>
        </authorList>
    </citation>
    <scope>NUCLEOTIDE SEQUENCE [LARGE SCALE GENOMIC DNA]</scope>
    <source>
        <strain evidence="1 2">PR63039</strain>
    </source>
</reference>
<dbReference type="InterPro" id="IPR021284">
    <property type="entry name" value="DUF2750"/>
</dbReference>
<dbReference type="Proteomes" id="UP000069030">
    <property type="component" value="Chromosome"/>
</dbReference>
<evidence type="ECO:0000313" key="2">
    <source>
        <dbReference type="Proteomes" id="UP000069030"/>
    </source>
</evidence>
<dbReference type="eggNOG" id="ENOG5030RZJ">
    <property type="taxonomic scope" value="Bacteria"/>
</dbReference>
<gene>
    <name evidence="1" type="ORF">AS202_14125</name>
</gene>
<name>A0A0S7E6S3_9FLAO</name>
<evidence type="ECO:0000313" key="1">
    <source>
        <dbReference type="EMBL" id="ALU27230.1"/>
    </source>
</evidence>
<dbReference type="AlphaFoldDB" id="A0A0S7E6S3"/>